<feature type="short sequence motif" description="Q motif" evidence="6">
    <location>
        <begin position="133"/>
        <end position="161"/>
    </location>
</feature>
<dbReference type="EC" id="3.6.4.13" evidence="7"/>
<dbReference type="PROSITE" id="PS51195">
    <property type="entry name" value="Q_MOTIF"/>
    <property type="match status" value="1"/>
</dbReference>
<dbReference type="PROSITE" id="PS51192">
    <property type="entry name" value="HELICASE_ATP_BIND_1"/>
    <property type="match status" value="1"/>
</dbReference>
<evidence type="ECO:0000256" key="4">
    <source>
        <dbReference type="ARBA" id="ARBA00022840"/>
    </source>
</evidence>
<dbReference type="InterPro" id="IPR014014">
    <property type="entry name" value="RNA_helicase_DEAD_Q_motif"/>
</dbReference>
<dbReference type="PROSITE" id="PS51194">
    <property type="entry name" value="HELICASE_CTER"/>
    <property type="match status" value="1"/>
</dbReference>
<evidence type="ECO:0000259" key="9">
    <source>
        <dbReference type="PROSITE" id="PS51192"/>
    </source>
</evidence>
<dbReference type="EMBL" id="CMVM020000283">
    <property type="status" value="NOT_ANNOTATED_CDS"/>
    <property type="molecule type" value="Genomic_DNA"/>
</dbReference>
<proteinExistence type="inferred from homology"/>
<accession>A0A8R1Y686</accession>
<feature type="domain" description="Helicase C-terminal" evidence="10">
    <location>
        <begin position="404"/>
        <end position="551"/>
    </location>
</feature>
<dbReference type="InterPro" id="IPR027417">
    <property type="entry name" value="P-loop_NTPase"/>
</dbReference>
<evidence type="ECO:0000259" key="11">
    <source>
        <dbReference type="PROSITE" id="PS51195"/>
    </source>
</evidence>
<dbReference type="Proteomes" id="UP000024404">
    <property type="component" value="Unassembled WGS sequence"/>
</dbReference>
<evidence type="ECO:0000313" key="13">
    <source>
        <dbReference type="Proteomes" id="UP000024404"/>
    </source>
</evidence>
<evidence type="ECO:0000256" key="1">
    <source>
        <dbReference type="ARBA" id="ARBA00022741"/>
    </source>
</evidence>
<evidence type="ECO:0000259" key="10">
    <source>
        <dbReference type="PROSITE" id="PS51194"/>
    </source>
</evidence>
<keyword evidence="5 7" id="KW-0694">RNA-binding</keyword>
<dbReference type="SUPFAM" id="SSF52540">
    <property type="entry name" value="P-loop containing nucleoside triphosphate hydrolases"/>
    <property type="match status" value="2"/>
</dbReference>
<dbReference type="AlphaFoldDB" id="A0A8R1Y686"/>
<dbReference type="CDD" id="cd17946">
    <property type="entry name" value="DEADc_DDX24"/>
    <property type="match status" value="1"/>
</dbReference>
<dbReference type="SMART" id="SM00490">
    <property type="entry name" value="HELICc"/>
    <property type="match status" value="1"/>
</dbReference>
<evidence type="ECO:0000256" key="2">
    <source>
        <dbReference type="ARBA" id="ARBA00022801"/>
    </source>
</evidence>
<reference evidence="12" key="2">
    <citation type="submission" date="2022-06" db="UniProtKB">
        <authorList>
            <consortium name="EnsemblMetazoa"/>
        </authorList>
    </citation>
    <scope>IDENTIFICATION</scope>
</reference>
<feature type="compositionally biased region" description="Acidic residues" evidence="8">
    <location>
        <begin position="59"/>
        <end position="68"/>
    </location>
</feature>
<reference evidence="13" key="1">
    <citation type="submission" date="2013-10" db="EMBL/GenBank/DDBJ databases">
        <title>Genome sequencing of Onchocerca volvulus.</title>
        <authorList>
            <person name="Cotton J."/>
            <person name="Tsai J."/>
            <person name="Stanley E."/>
            <person name="Tracey A."/>
            <person name="Holroyd N."/>
            <person name="Lustigman S."/>
            <person name="Berriman M."/>
        </authorList>
    </citation>
    <scope>NUCLEOTIDE SEQUENCE</scope>
</reference>
<dbReference type="PANTHER" id="PTHR24031">
    <property type="entry name" value="RNA HELICASE"/>
    <property type="match status" value="1"/>
</dbReference>
<evidence type="ECO:0000256" key="6">
    <source>
        <dbReference type="PROSITE-ProRule" id="PRU00552"/>
    </source>
</evidence>
<feature type="region of interest" description="Disordered" evidence="8">
    <location>
        <begin position="45"/>
        <end position="77"/>
    </location>
</feature>
<dbReference type="SMART" id="SM00487">
    <property type="entry name" value="DEXDc"/>
    <property type="match status" value="1"/>
</dbReference>
<dbReference type="GO" id="GO:0003724">
    <property type="term" value="F:RNA helicase activity"/>
    <property type="evidence" value="ECO:0007669"/>
    <property type="project" value="UniProtKB-EC"/>
</dbReference>
<dbReference type="Gene3D" id="3.40.50.300">
    <property type="entry name" value="P-loop containing nucleotide triphosphate hydrolases"/>
    <property type="match status" value="2"/>
</dbReference>
<keyword evidence="4 7" id="KW-0067">ATP-binding</keyword>
<keyword evidence="2 7" id="KW-0378">Hydrolase</keyword>
<dbReference type="InterPro" id="IPR001650">
    <property type="entry name" value="Helicase_C-like"/>
</dbReference>
<evidence type="ECO:0000256" key="5">
    <source>
        <dbReference type="ARBA" id="ARBA00022884"/>
    </source>
</evidence>
<name>A0A8R1Y686_ONCVO</name>
<evidence type="ECO:0000256" key="3">
    <source>
        <dbReference type="ARBA" id="ARBA00022806"/>
    </source>
</evidence>
<keyword evidence="3 7" id="KW-0347">Helicase</keyword>
<protein>
    <recommendedName>
        <fullName evidence="7">ATP-dependent RNA helicase</fullName>
        <ecNumber evidence="7">3.6.4.13</ecNumber>
    </recommendedName>
</protein>
<comment type="domain">
    <text evidence="7">The Q motif is unique to and characteristic of the DEAD box family of RNA helicases and controls ATP binding and hydrolysis.</text>
</comment>
<dbReference type="GO" id="GO:0005524">
    <property type="term" value="F:ATP binding"/>
    <property type="evidence" value="ECO:0007669"/>
    <property type="project" value="UniProtKB-UniRule"/>
</dbReference>
<evidence type="ECO:0000313" key="12">
    <source>
        <dbReference type="EnsemblMetazoa" id="OVOC9591.1"/>
    </source>
</evidence>
<dbReference type="GO" id="GO:0016787">
    <property type="term" value="F:hydrolase activity"/>
    <property type="evidence" value="ECO:0007669"/>
    <property type="project" value="UniProtKB-KW"/>
</dbReference>
<dbReference type="InterPro" id="IPR014001">
    <property type="entry name" value="Helicase_ATP-bd"/>
</dbReference>
<evidence type="ECO:0000256" key="8">
    <source>
        <dbReference type="SAM" id="MobiDB-lite"/>
    </source>
</evidence>
<organism evidence="12 13">
    <name type="scientific">Onchocerca volvulus</name>
    <dbReference type="NCBI Taxonomy" id="6282"/>
    <lineage>
        <taxon>Eukaryota</taxon>
        <taxon>Metazoa</taxon>
        <taxon>Ecdysozoa</taxon>
        <taxon>Nematoda</taxon>
        <taxon>Chromadorea</taxon>
        <taxon>Rhabditida</taxon>
        <taxon>Spirurina</taxon>
        <taxon>Spiruromorpha</taxon>
        <taxon>Filarioidea</taxon>
        <taxon>Onchocercidae</taxon>
        <taxon>Onchocerca</taxon>
    </lineage>
</organism>
<feature type="domain" description="Helicase ATP-binding" evidence="9">
    <location>
        <begin position="165"/>
        <end position="353"/>
    </location>
</feature>
<keyword evidence="1 7" id="KW-0547">Nucleotide-binding</keyword>
<dbReference type="Pfam" id="PF00271">
    <property type="entry name" value="Helicase_C"/>
    <property type="match status" value="1"/>
</dbReference>
<comment type="similarity">
    <text evidence="7">Belongs to the DEAD box helicase family.</text>
</comment>
<dbReference type="CDD" id="cd18787">
    <property type="entry name" value="SF2_C_DEAD"/>
    <property type="match status" value="1"/>
</dbReference>
<dbReference type="GO" id="GO:0003723">
    <property type="term" value="F:RNA binding"/>
    <property type="evidence" value="ECO:0007669"/>
    <property type="project" value="UniProtKB-UniRule"/>
</dbReference>
<comment type="function">
    <text evidence="7">RNA helicase.</text>
</comment>
<dbReference type="Pfam" id="PF00270">
    <property type="entry name" value="DEAD"/>
    <property type="match status" value="1"/>
</dbReference>
<comment type="catalytic activity">
    <reaction evidence="7">
        <text>ATP + H2O = ADP + phosphate + H(+)</text>
        <dbReference type="Rhea" id="RHEA:13065"/>
        <dbReference type="ChEBI" id="CHEBI:15377"/>
        <dbReference type="ChEBI" id="CHEBI:15378"/>
        <dbReference type="ChEBI" id="CHEBI:30616"/>
        <dbReference type="ChEBI" id="CHEBI:43474"/>
        <dbReference type="ChEBI" id="CHEBI:456216"/>
        <dbReference type="EC" id="3.6.4.13"/>
    </reaction>
</comment>
<keyword evidence="13" id="KW-1185">Reference proteome</keyword>
<dbReference type="EnsemblMetazoa" id="OVOC9591.1">
    <property type="protein sequence ID" value="OVOC9591.1"/>
    <property type="gene ID" value="WBGene00246400"/>
</dbReference>
<evidence type="ECO:0000256" key="7">
    <source>
        <dbReference type="RuleBase" id="RU365068"/>
    </source>
</evidence>
<sequence>MPKIIKGNGKWKTVDISGECIGDDNFTFLSSIEEYIPNEEYKNTSSLKKKVKKRKISDTLDESETNDDCMEKGKKKSKKKKKLKKSVESVVKKQISVAKDEATSGHIEKTVEFSNDKIEYDELNGSDEVAGMSNWMNLYISDTVLKAVADMGFTEPTEIQKLVIPGAIRDRLDIIGAAETGSGKTLAFGIPVIEHLLVNQPSAENSEQIKSIRALILAPTRELVMQIKNHIHALLKYTPFKVASIVGGLSLQKQERILKYVPEIVIATPGRLLALMTSAEANSCLSNWSHLQCLVIDETDRMIEKGHFEDLQQILDTIKKNTSKKLQTFVFSATLTYTHPVSKKRDGANDTKMSADEKINRLIEITGIRKEKHKIIDITGERGTAKKVVEARINCKNLLEKDTSLIYLLNRYAGRTLVFTNSIDASRRLHGILKQLEHKPVPLMLHAKMMQKKRLKNLEKFAMEENSVLLATDVAARGLDIRDVQHVIHYQVPKTAELYIHRCGRTARATKEGLAILLLDSQDVPYYQRICRNLSREKEFPIFPLDSPELYGVLKKRVEAATAVEALDHRLKKIYSKQAWFEKSAASADLDLDESGYKKSATAEMIEDLRKAKKALVIQLNRLLSQSLPANNVHVLKTRYVTPEIASNYGRSSTQSAIVSLTENMEHEKMLKKKCRSVFVRRLKTSKKKKRKQMKR</sequence>
<feature type="domain" description="DEAD-box RNA helicase Q" evidence="11">
    <location>
        <begin position="133"/>
        <end position="161"/>
    </location>
</feature>
<dbReference type="InterPro" id="IPR011545">
    <property type="entry name" value="DEAD/DEAH_box_helicase_dom"/>
</dbReference>